<evidence type="ECO:0000256" key="1">
    <source>
        <dbReference type="ARBA" id="ARBA00022694"/>
    </source>
</evidence>
<dbReference type="GO" id="GO:1902555">
    <property type="term" value="C:endoribonuclease complex"/>
    <property type="evidence" value="ECO:0007669"/>
    <property type="project" value="UniProtKB-ARBA"/>
</dbReference>
<evidence type="ECO:0000256" key="4">
    <source>
        <dbReference type="ARBA" id="ARBA00038402"/>
    </source>
</evidence>
<keyword evidence="7" id="KW-1185">Reference proteome</keyword>
<dbReference type="PANTHER" id="PTHR14742:SF0">
    <property type="entry name" value="RIBONUCLEASE P PROTEIN SUBUNIT P21"/>
    <property type="match status" value="1"/>
</dbReference>
<feature type="region of interest" description="Disordered" evidence="5">
    <location>
        <begin position="132"/>
        <end position="158"/>
    </location>
</feature>
<evidence type="ECO:0000256" key="2">
    <source>
        <dbReference type="ARBA" id="ARBA00022723"/>
    </source>
</evidence>
<dbReference type="Gene3D" id="6.20.50.20">
    <property type="match status" value="1"/>
</dbReference>
<dbReference type="AlphaFoldDB" id="A0ABD2C040"/>
<dbReference type="GO" id="GO:1990904">
    <property type="term" value="C:ribonucleoprotein complex"/>
    <property type="evidence" value="ECO:0007669"/>
    <property type="project" value="UniProtKB-ARBA"/>
</dbReference>
<keyword evidence="2" id="KW-0479">Metal-binding</keyword>
<evidence type="ECO:0000313" key="7">
    <source>
        <dbReference type="Proteomes" id="UP001607302"/>
    </source>
</evidence>
<comment type="similarity">
    <text evidence="4">Belongs to the eukaryotic/archaeal RNase P protein component 4 family.</text>
</comment>
<evidence type="ECO:0000313" key="6">
    <source>
        <dbReference type="EMBL" id="KAL2737838.1"/>
    </source>
</evidence>
<accession>A0ABD2C040</accession>
<dbReference type="PANTHER" id="PTHR14742">
    <property type="entry name" value="RIBONUCLEASE P SUBUNIT P21"/>
    <property type="match status" value="1"/>
</dbReference>
<evidence type="ECO:0000256" key="5">
    <source>
        <dbReference type="SAM" id="MobiDB-lite"/>
    </source>
</evidence>
<dbReference type="EMBL" id="JAUDFV010000027">
    <property type="protein sequence ID" value="KAL2737838.1"/>
    <property type="molecule type" value="Genomic_DNA"/>
</dbReference>
<dbReference type="GO" id="GO:0008033">
    <property type="term" value="P:tRNA processing"/>
    <property type="evidence" value="ECO:0007669"/>
    <property type="project" value="UniProtKB-KW"/>
</dbReference>
<dbReference type="Proteomes" id="UP001607302">
    <property type="component" value="Unassembled WGS sequence"/>
</dbReference>
<protein>
    <submittedName>
        <fullName evidence="6">Ribonuclease P protein subunit p21</fullName>
    </submittedName>
</protein>
<gene>
    <name evidence="6" type="ORF">V1478_001924</name>
</gene>
<keyword evidence="1" id="KW-0819">tRNA processing</keyword>
<comment type="caution">
    <text evidence="6">The sequence shown here is derived from an EMBL/GenBank/DDBJ whole genome shotgun (WGS) entry which is preliminary data.</text>
</comment>
<organism evidence="6 7">
    <name type="scientific">Vespula squamosa</name>
    <name type="common">Southern yellow jacket</name>
    <name type="synonym">Wasp</name>
    <dbReference type="NCBI Taxonomy" id="30214"/>
    <lineage>
        <taxon>Eukaryota</taxon>
        <taxon>Metazoa</taxon>
        <taxon>Ecdysozoa</taxon>
        <taxon>Arthropoda</taxon>
        <taxon>Hexapoda</taxon>
        <taxon>Insecta</taxon>
        <taxon>Pterygota</taxon>
        <taxon>Neoptera</taxon>
        <taxon>Endopterygota</taxon>
        <taxon>Hymenoptera</taxon>
        <taxon>Apocrita</taxon>
        <taxon>Aculeata</taxon>
        <taxon>Vespoidea</taxon>
        <taxon>Vespidae</taxon>
        <taxon>Vespinae</taxon>
        <taxon>Vespula</taxon>
    </lineage>
</organism>
<dbReference type="GO" id="GO:0046872">
    <property type="term" value="F:metal ion binding"/>
    <property type="evidence" value="ECO:0007669"/>
    <property type="project" value="UniProtKB-KW"/>
</dbReference>
<evidence type="ECO:0000256" key="3">
    <source>
        <dbReference type="ARBA" id="ARBA00022833"/>
    </source>
</evidence>
<name>A0ABD2C040_VESSQ</name>
<reference evidence="6 7" key="1">
    <citation type="journal article" date="2024" name="Ann. Entomol. Soc. Am.">
        <title>Genomic analyses of the southern and eastern yellowjacket wasps (Hymenoptera: Vespidae) reveal evolutionary signatures of social life.</title>
        <authorList>
            <person name="Catto M.A."/>
            <person name="Caine P.B."/>
            <person name="Orr S.E."/>
            <person name="Hunt B.G."/>
            <person name="Goodisman M.A.D."/>
        </authorList>
    </citation>
    <scope>NUCLEOTIDE SEQUENCE [LARGE SCALE GENOMIC DNA]</scope>
    <source>
        <strain evidence="6">233</strain>
        <tissue evidence="6">Head and thorax</tissue>
    </source>
</reference>
<dbReference type="Pfam" id="PF04032">
    <property type="entry name" value="Rpr2"/>
    <property type="match status" value="1"/>
</dbReference>
<dbReference type="InterPro" id="IPR007175">
    <property type="entry name" value="Rpr2/Snm1/Rpp21"/>
</dbReference>
<sequence>MEKETKVCQGKDVFERMNYLYQASHLIASKSRVAASYYGNTMMGCARKAVLRMEPNIKRTICKRCHTPLIPGETARVRLCSKHIKGVKWTCLICLNSKKYPTRKGYKLWIDQPEAIVETFHYVPKQKSIDCDKSKIDNNKTESSDNTNIEKKSENNSD</sequence>
<keyword evidence="3" id="KW-0862">Zinc</keyword>
<proteinExistence type="inferred from homology"/>